<organism evidence="1 2">
    <name type="scientific">Candidatus Buchananbacteria bacterium RIFCSPLOWO2_01_FULL_40_23b</name>
    <dbReference type="NCBI Taxonomy" id="1797544"/>
    <lineage>
        <taxon>Bacteria</taxon>
        <taxon>Candidatus Buchananiibacteriota</taxon>
    </lineage>
</organism>
<accession>A0A1G1YVD2</accession>
<dbReference type="Proteomes" id="UP000178122">
    <property type="component" value="Unassembled WGS sequence"/>
</dbReference>
<proteinExistence type="predicted"/>
<gene>
    <name evidence="1" type="ORF">A2912_01285</name>
</gene>
<sequence length="226" mass="26219">MNQTLITLVEDMLRMRCVYTSGSVLRNNHFFQDERLAEGVELKMNFSYFNGRQKGLYGVVREFDEKKPVVDLFFLHECFPSEVYQDAICEMNINYIVGGDMRVPLEDPLTAEEVTRSLFDGTYQPLYDTRPLLNASWIRVKPFYAIGVEENVEEKALTESMRQVRIFLEMYSPLKRLFTDVDFSVHDPALFSKFLVGAEFSFADNVEGADVMVQRAKEVYGMFKSQ</sequence>
<dbReference type="EMBL" id="MHIN01000006">
    <property type="protein sequence ID" value="OGY55726.1"/>
    <property type="molecule type" value="Genomic_DNA"/>
</dbReference>
<evidence type="ECO:0000313" key="2">
    <source>
        <dbReference type="Proteomes" id="UP000178122"/>
    </source>
</evidence>
<protein>
    <submittedName>
        <fullName evidence="1">Uncharacterized protein</fullName>
    </submittedName>
</protein>
<evidence type="ECO:0000313" key="1">
    <source>
        <dbReference type="EMBL" id="OGY55726.1"/>
    </source>
</evidence>
<reference evidence="1 2" key="1">
    <citation type="journal article" date="2016" name="Nat. Commun.">
        <title>Thousands of microbial genomes shed light on interconnected biogeochemical processes in an aquifer system.</title>
        <authorList>
            <person name="Anantharaman K."/>
            <person name="Brown C.T."/>
            <person name="Hug L.A."/>
            <person name="Sharon I."/>
            <person name="Castelle C.J."/>
            <person name="Probst A.J."/>
            <person name="Thomas B.C."/>
            <person name="Singh A."/>
            <person name="Wilkins M.J."/>
            <person name="Karaoz U."/>
            <person name="Brodie E.L."/>
            <person name="Williams K.H."/>
            <person name="Hubbard S.S."/>
            <person name="Banfield J.F."/>
        </authorList>
    </citation>
    <scope>NUCLEOTIDE SEQUENCE [LARGE SCALE GENOMIC DNA]</scope>
</reference>
<comment type="caution">
    <text evidence="1">The sequence shown here is derived from an EMBL/GenBank/DDBJ whole genome shotgun (WGS) entry which is preliminary data.</text>
</comment>
<name>A0A1G1YVD2_9BACT</name>
<dbReference type="AlphaFoldDB" id="A0A1G1YVD2"/>